<dbReference type="PANTHER" id="PTHR48007:SF76">
    <property type="entry name" value="OS03G0145102 PROTEIN"/>
    <property type="match status" value="1"/>
</dbReference>
<comment type="subcellular location">
    <subcellularLocation>
        <location evidence="1">Cell membrane</location>
    </subcellularLocation>
</comment>
<keyword evidence="6" id="KW-0472">Membrane</keyword>
<dbReference type="OrthoDB" id="676979at2759"/>
<evidence type="ECO:0000313" key="9">
    <source>
        <dbReference type="EMBL" id="VFQ87323.1"/>
    </source>
</evidence>
<dbReference type="GO" id="GO:0051707">
    <property type="term" value="P:response to other organism"/>
    <property type="evidence" value="ECO:0007669"/>
    <property type="project" value="UniProtKB-ARBA"/>
</dbReference>
<dbReference type="Proteomes" id="UP000595140">
    <property type="component" value="Unassembled WGS sequence"/>
</dbReference>
<dbReference type="PROSITE" id="PS51806">
    <property type="entry name" value="DOG1"/>
    <property type="match status" value="1"/>
</dbReference>
<feature type="domain" description="DOG1" evidence="8">
    <location>
        <begin position="530"/>
        <end position="755"/>
    </location>
</feature>
<feature type="compositionally biased region" description="Polar residues" evidence="7">
    <location>
        <begin position="476"/>
        <end position="487"/>
    </location>
</feature>
<dbReference type="Gene3D" id="3.80.10.10">
    <property type="entry name" value="Ribonuclease Inhibitor"/>
    <property type="match status" value="3"/>
</dbReference>
<protein>
    <recommendedName>
        <fullName evidence="8">DOG1 domain-containing protein</fullName>
    </recommendedName>
</protein>
<dbReference type="GO" id="GO:0006952">
    <property type="term" value="P:defense response"/>
    <property type="evidence" value="ECO:0007669"/>
    <property type="project" value="UniProtKB-ARBA"/>
</dbReference>
<dbReference type="InterPro" id="IPR046959">
    <property type="entry name" value="PRK1-6/SRF4-like"/>
</dbReference>
<dbReference type="Pfam" id="PF13855">
    <property type="entry name" value="LRR_8"/>
    <property type="match status" value="1"/>
</dbReference>
<dbReference type="EMBL" id="OOIL02003368">
    <property type="protein sequence ID" value="VFQ87323.1"/>
    <property type="molecule type" value="Genomic_DNA"/>
</dbReference>
<dbReference type="GO" id="GO:0006351">
    <property type="term" value="P:DNA-templated transcription"/>
    <property type="evidence" value="ECO:0007669"/>
    <property type="project" value="InterPro"/>
</dbReference>
<keyword evidence="3" id="KW-0433">Leucine-rich repeat</keyword>
<evidence type="ECO:0000256" key="3">
    <source>
        <dbReference type="ARBA" id="ARBA00022614"/>
    </source>
</evidence>
<gene>
    <name evidence="9" type="ORF">CCAM_LOCUS29099</name>
</gene>
<dbReference type="PROSITE" id="PS51450">
    <property type="entry name" value="LRR"/>
    <property type="match status" value="1"/>
</dbReference>
<evidence type="ECO:0000256" key="4">
    <source>
        <dbReference type="ARBA" id="ARBA00022729"/>
    </source>
</evidence>
<accession>A0A484MEC2</accession>
<dbReference type="GO" id="GO:0005886">
    <property type="term" value="C:plasma membrane"/>
    <property type="evidence" value="ECO:0007669"/>
    <property type="project" value="UniProtKB-SubCell"/>
</dbReference>
<evidence type="ECO:0000256" key="5">
    <source>
        <dbReference type="ARBA" id="ARBA00022737"/>
    </source>
</evidence>
<keyword evidence="10" id="KW-1185">Reference proteome</keyword>
<keyword evidence="5" id="KW-0677">Repeat</keyword>
<evidence type="ECO:0000313" key="10">
    <source>
        <dbReference type="Proteomes" id="UP000595140"/>
    </source>
</evidence>
<dbReference type="SUPFAM" id="SSF52058">
    <property type="entry name" value="L domain-like"/>
    <property type="match status" value="1"/>
</dbReference>
<evidence type="ECO:0000256" key="6">
    <source>
        <dbReference type="ARBA" id="ARBA00023136"/>
    </source>
</evidence>
<sequence>MDFTFFPIRTTTLLMLAFTILPIFVHSYTVIVSDSGAPSALVDAPQATHSANGDRARTDPREQEAVREIMRATGNGWASEIPDVCRGRWHGIECVPDTGGALHIVSLSFGALSDDTAFPTCDGGGGRPFISPAVTRLPHLRTLFFYRCFAGNPQPIPPFLGELGPSIRTLVLRENGHVGPIPNELGNLTRLRVLDLHGNTLNGSIPVHLNRLTSLKSLDLSENKLTGSIPNLTFPLLQTLDLNQNHLVGPIPTRVTKCQSLIKLDLSRNRLSGPIPDSIDSLKNIILMDLSHNKLTSPLPSNLKNLNSLQALILSGNSMSSTIPESIFDGSNELTILAMSNMDLVGPIPESLGKLTGLRVLHLDGNRLSGPVPESLGEANNLNELRLENNELSGRVPFKREMVLRMRRKLRLSNNSGLCYGDENALGDGDLEAISGIGHCGKKKEKNEIEVGRKVEEHMWGGSTKSEERMSLTMRRPQSQPLLKQPRSTFTKRGKALGYEFVEEEDCSSDIAGPKTCMAIQKRLPYKRCEEYCGDQYGLWRNEQMMRAGRLEKQLRARWSIEDLIDEQLNRFQAQYNQAQISVKLKDIAQLLMPKWAAPRELASLYWFGDWRPSTIPGLLHSLVHASSAFPPTLRNSRPIKTVLPLLINELRVEEAVIDGEMAEIQSNCIFHLPFGLMKKKKGKGKSKNGVALACVYTEFRKVHQVLIKAQNLRMKAIHMTVKKVLGPTDAAEFLVAFARVQDLVHQAAMAQKLKSGPASVVTNTKL</sequence>
<proteinExistence type="predicted"/>
<dbReference type="FunFam" id="3.80.10.10:FF:000269">
    <property type="entry name" value="Piriformospora indica-insensitive protein 2"/>
    <property type="match status" value="1"/>
</dbReference>
<dbReference type="PANTHER" id="PTHR48007">
    <property type="entry name" value="LEUCINE-RICH REPEAT RECEPTOR-LIKE PROTEIN KINASE PXC1"/>
    <property type="match status" value="1"/>
</dbReference>
<dbReference type="InterPro" id="IPR032675">
    <property type="entry name" value="LRR_dom_sf"/>
</dbReference>
<evidence type="ECO:0000256" key="1">
    <source>
        <dbReference type="ARBA" id="ARBA00004236"/>
    </source>
</evidence>
<dbReference type="PRINTS" id="PR00019">
    <property type="entry name" value="LEURICHRPT"/>
</dbReference>
<dbReference type="InterPro" id="IPR025422">
    <property type="entry name" value="TGA_domain"/>
</dbReference>
<reference evidence="9 10" key="1">
    <citation type="submission" date="2018-04" db="EMBL/GenBank/DDBJ databases">
        <authorList>
            <person name="Vogel A."/>
        </authorList>
    </citation>
    <scope>NUCLEOTIDE SEQUENCE [LARGE SCALE GENOMIC DNA]</scope>
</reference>
<keyword evidence="2" id="KW-1003">Cell membrane</keyword>
<dbReference type="GO" id="GO:0043565">
    <property type="term" value="F:sequence-specific DNA binding"/>
    <property type="evidence" value="ECO:0007669"/>
    <property type="project" value="InterPro"/>
</dbReference>
<dbReference type="Pfam" id="PF14144">
    <property type="entry name" value="DOG1"/>
    <property type="match status" value="1"/>
</dbReference>
<organism evidence="9 10">
    <name type="scientific">Cuscuta campestris</name>
    <dbReference type="NCBI Taxonomy" id="132261"/>
    <lineage>
        <taxon>Eukaryota</taxon>
        <taxon>Viridiplantae</taxon>
        <taxon>Streptophyta</taxon>
        <taxon>Embryophyta</taxon>
        <taxon>Tracheophyta</taxon>
        <taxon>Spermatophyta</taxon>
        <taxon>Magnoliopsida</taxon>
        <taxon>eudicotyledons</taxon>
        <taxon>Gunneridae</taxon>
        <taxon>Pentapetalae</taxon>
        <taxon>asterids</taxon>
        <taxon>lamiids</taxon>
        <taxon>Solanales</taxon>
        <taxon>Convolvulaceae</taxon>
        <taxon>Cuscuteae</taxon>
        <taxon>Cuscuta</taxon>
        <taxon>Cuscuta subgen. Grammica</taxon>
        <taxon>Cuscuta sect. Cleistogrammica</taxon>
    </lineage>
</organism>
<keyword evidence="4" id="KW-0732">Signal</keyword>
<dbReference type="InterPro" id="IPR001611">
    <property type="entry name" value="Leu-rich_rpt"/>
</dbReference>
<dbReference type="Pfam" id="PF00560">
    <property type="entry name" value="LRR_1"/>
    <property type="match status" value="3"/>
</dbReference>
<dbReference type="SMART" id="SM00369">
    <property type="entry name" value="LRR_TYP"/>
    <property type="match status" value="4"/>
</dbReference>
<name>A0A484MEC2_9ASTE</name>
<dbReference type="AlphaFoldDB" id="A0A484MEC2"/>
<evidence type="ECO:0000256" key="7">
    <source>
        <dbReference type="SAM" id="MobiDB-lite"/>
    </source>
</evidence>
<dbReference type="FunFam" id="3.80.10.10:FF:000299">
    <property type="entry name" value="Piriformospora indica-insensitive protein 2"/>
    <property type="match status" value="1"/>
</dbReference>
<dbReference type="InterPro" id="IPR003591">
    <property type="entry name" value="Leu-rich_rpt_typical-subtyp"/>
</dbReference>
<feature type="region of interest" description="Disordered" evidence="7">
    <location>
        <begin position="462"/>
        <end position="487"/>
    </location>
</feature>
<evidence type="ECO:0000256" key="2">
    <source>
        <dbReference type="ARBA" id="ARBA00022475"/>
    </source>
</evidence>
<evidence type="ECO:0000259" key="8">
    <source>
        <dbReference type="PROSITE" id="PS51806"/>
    </source>
</evidence>